<dbReference type="GO" id="GO:0004674">
    <property type="term" value="F:protein serine/threonine kinase activity"/>
    <property type="evidence" value="ECO:0007669"/>
    <property type="project" value="TreeGrafter"/>
</dbReference>
<evidence type="ECO:0000256" key="4">
    <source>
        <dbReference type="ARBA" id="ARBA00022840"/>
    </source>
</evidence>
<dbReference type="SUPFAM" id="SSF56112">
    <property type="entry name" value="Protein kinase-like (PK-like)"/>
    <property type="match status" value="1"/>
</dbReference>
<keyword evidence="4" id="KW-0067">ATP-binding</keyword>
<evidence type="ECO:0000259" key="6">
    <source>
        <dbReference type="PROSITE" id="PS50011"/>
    </source>
</evidence>
<dbReference type="Pfam" id="PF00069">
    <property type="entry name" value="Pkinase"/>
    <property type="match status" value="1"/>
</dbReference>
<dbReference type="EMBL" id="QKYT01000039">
    <property type="protein sequence ID" value="RIA96726.1"/>
    <property type="molecule type" value="Genomic_DNA"/>
</dbReference>
<dbReference type="InterPro" id="IPR051681">
    <property type="entry name" value="Ser/Thr_Kinases-Pseudokinases"/>
</dbReference>
<dbReference type="GO" id="GO:0005524">
    <property type="term" value="F:ATP binding"/>
    <property type="evidence" value="ECO:0007669"/>
    <property type="project" value="UniProtKB-KW"/>
</dbReference>
<evidence type="ECO:0000313" key="7">
    <source>
        <dbReference type="EMBL" id="RIA96726.1"/>
    </source>
</evidence>
<evidence type="ECO:0000256" key="1">
    <source>
        <dbReference type="ARBA" id="ARBA00022679"/>
    </source>
</evidence>
<feature type="region of interest" description="Disordered" evidence="5">
    <location>
        <begin position="269"/>
        <end position="291"/>
    </location>
</feature>
<dbReference type="PANTHER" id="PTHR44329">
    <property type="entry name" value="SERINE/THREONINE-PROTEIN KINASE TNNI3K-RELATED"/>
    <property type="match status" value="1"/>
</dbReference>
<name>A0A397TIG7_9GLOM</name>
<organism evidence="7 8">
    <name type="scientific">Glomus cerebriforme</name>
    <dbReference type="NCBI Taxonomy" id="658196"/>
    <lineage>
        <taxon>Eukaryota</taxon>
        <taxon>Fungi</taxon>
        <taxon>Fungi incertae sedis</taxon>
        <taxon>Mucoromycota</taxon>
        <taxon>Glomeromycotina</taxon>
        <taxon>Glomeromycetes</taxon>
        <taxon>Glomerales</taxon>
        <taxon>Glomeraceae</taxon>
        <taxon>Glomus</taxon>
    </lineage>
</organism>
<dbReference type="Proteomes" id="UP000265703">
    <property type="component" value="Unassembled WGS sequence"/>
</dbReference>
<evidence type="ECO:0000256" key="5">
    <source>
        <dbReference type="SAM" id="MobiDB-lite"/>
    </source>
</evidence>
<keyword evidence="2" id="KW-0547">Nucleotide-binding</keyword>
<dbReference type="InterPro" id="IPR000719">
    <property type="entry name" value="Prot_kinase_dom"/>
</dbReference>
<gene>
    <name evidence="7" type="ORF">C1645_871833</name>
</gene>
<dbReference type="PROSITE" id="PS50011">
    <property type="entry name" value="PROTEIN_KINASE_DOM"/>
    <property type="match status" value="1"/>
</dbReference>
<reference evidence="7 8" key="1">
    <citation type="submission" date="2018-06" db="EMBL/GenBank/DDBJ databases">
        <title>Comparative genomics reveals the genomic features of Rhizophagus irregularis, R. cerebriforme, R. diaphanum and Gigaspora rosea, and their symbiotic lifestyle signature.</title>
        <authorList>
            <person name="Morin E."/>
            <person name="San Clemente H."/>
            <person name="Chen E.C.H."/>
            <person name="De La Providencia I."/>
            <person name="Hainaut M."/>
            <person name="Kuo A."/>
            <person name="Kohler A."/>
            <person name="Murat C."/>
            <person name="Tang N."/>
            <person name="Roy S."/>
            <person name="Loubradou J."/>
            <person name="Henrissat B."/>
            <person name="Grigoriev I.V."/>
            <person name="Corradi N."/>
            <person name="Roux C."/>
            <person name="Martin F.M."/>
        </authorList>
    </citation>
    <scope>NUCLEOTIDE SEQUENCE [LARGE SCALE GENOMIC DNA]</scope>
    <source>
        <strain evidence="7 8">DAOM 227022</strain>
    </source>
</reference>
<dbReference type="Gene3D" id="1.10.510.10">
    <property type="entry name" value="Transferase(Phosphotransferase) domain 1"/>
    <property type="match status" value="1"/>
</dbReference>
<evidence type="ECO:0000256" key="2">
    <source>
        <dbReference type="ARBA" id="ARBA00022741"/>
    </source>
</evidence>
<evidence type="ECO:0000313" key="8">
    <source>
        <dbReference type="Proteomes" id="UP000265703"/>
    </source>
</evidence>
<evidence type="ECO:0000256" key="3">
    <source>
        <dbReference type="ARBA" id="ARBA00022777"/>
    </source>
</evidence>
<feature type="domain" description="Protein kinase" evidence="6">
    <location>
        <begin position="27"/>
        <end position="267"/>
    </location>
</feature>
<dbReference type="AlphaFoldDB" id="A0A397TIG7"/>
<sequence length="314" mass="36119">MLCNNLASLRHSIHPINNSTSLTAAPRRIISEIDTGGSASVHIAYLENTTIPLVIKKFFNSSNEEIINEIKIMGMVSHPNIIRFYGVTKFKDEVDYSLVLEYADSGTLEKYLCDNAETFKWENQLKFAKEISGAISWLHNKTIVHGDLHSKNILIHQQQPHQHTIKLADFGRSFLQGRTKVFTKACGVIPYMDPKIFQTTGSRLYYLNKKSDIYGLGVLLWQLTSYSSPFDFAKIKDDYFELYQKCWQHEPDKRPDIYQVISELKSIDSIDPENDNSSNNFNPKESETTEELDNEYFYSPSCDDLNINSDKYQI</sequence>
<accession>A0A397TIG7</accession>
<comment type="caution">
    <text evidence="7">The sequence shown here is derived from an EMBL/GenBank/DDBJ whole genome shotgun (WGS) entry which is preliminary data.</text>
</comment>
<keyword evidence="8" id="KW-1185">Reference proteome</keyword>
<keyword evidence="3 7" id="KW-0418">Kinase</keyword>
<protein>
    <submittedName>
        <fullName evidence="7">Kinase-like domain-containing protein</fullName>
    </submittedName>
</protein>
<dbReference type="InterPro" id="IPR011009">
    <property type="entry name" value="Kinase-like_dom_sf"/>
</dbReference>
<proteinExistence type="predicted"/>
<dbReference type="PANTHER" id="PTHR44329:SF288">
    <property type="entry name" value="MITOGEN-ACTIVATED PROTEIN KINASE KINASE KINASE 20"/>
    <property type="match status" value="1"/>
</dbReference>
<keyword evidence="1" id="KW-0808">Transferase</keyword>
<dbReference type="OrthoDB" id="10261027at2759"/>